<keyword evidence="5 8" id="KW-0648">Protein biosynthesis</keyword>
<dbReference type="Pfam" id="PF03764">
    <property type="entry name" value="EFG_IV"/>
    <property type="match status" value="1"/>
</dbReference>
<dbReference type="InterPro" id="IPR053905">
    <property type="entry name" value="EF-G-like_DII"/>
</dbReference>
<dbReference type="Pfam" id="PF22042">
    <property type="entry name" value="EF-G_D2"/>
    <property type="match status" value="1"/>
</dbReference>
<dbReference type="CDD" id="cd01886">
    <property type="entry name" value="EF-G"/>
    <property type="match status" value="1"/>
</dbReference>
<keyword evidence="8" id="KW-0963">Cytoplasm</keyword>
<dbReference type="InterPro" id="IPR035649">
    <property type="entry name" value="EFG_V"/>
</dbReference>
<dbReference type="GO" id="GO:0003746">
    <property type="term" value="F:translation elongation factor activity"/>
    <property type="evidence" value="ECO:0007669"/>
    <property type="project" value="UniProtKB-UniRule"/>
</dbReference>
<dbReference type="SUPFAM" id="SSF52540">
    <property type="entry name" value="P-loop containing nucleoside triphosphate hydrolases"/>
    <property type="match status" value="1"/>
</dbReference>
<dbReference type="FunFam" id="3.30.70.240:FF:000001">
    <property type="entry name" value="Elongation factor G"/>
    <property type="match status" value="1"/>
</dbReference>
<dbReference type="FunFam" id="3.40.50.300:FF:000029">
    <property type="entry name" value="Elongation factor G"/>
    <property type="match status" value="1"/>
</dbReference>
<dbReference type="SMART" id="SM00889">
    <property type="entry name" value="EFG_IV"/>
    <property type="match status" value="1"/>
</dbReference>
<evidence type="ECO:0000256" key="1">
    <source>
        <dbReference type="ARBA" id="ARBA00005870"/>
    </source>
</evidence>
<dbReference type="Proteomes" id="UP000807825">
    <property type="component" value="Unassembled WGS sequence"/>
</dbReference>
<dbReference type="InterPro" id="IPR027417">
    <property type="entry name" value="P-loop_NTPase"/>
</dbReference>
<comment type="function">
    <text evidence="7 8">Catalyzes the GTP-dependent ribosomal translocation step during translation elongation. During this step, the ribosome changes from the pre-translocational (PRE) to the post-translocational (POST) state as the newly formed A-site-bound peptidyl-tRNA and P-site-bound deacylated tRNA move to the P and E sites, respectively. Catalyzes the coordinated movement of the two tRNA molecules, the mRNA and conformational changes in the ribosome.</text>
</comment>
<dbReference type="CDD" id="cd01434">
    <property type="entry name" value="EFG_mtEFG1_IV"/>
    <property type="match status" value="1"/>
</dbReference>
<dbReference type="NCBIfam" id="TIGR00484">
    <property type="entry name" value="EF-G"/>
    <property type="match status" value="1"/>
</dbReference>
<dbReference type="SMART" id="SM00838">
    <property type="entry name" value="EFG_C"/>
    <property type="match status" value="1"/>
</dbReference>
<dbReference type="InterPro" id="IPR020568">
    <property type="entry name" value="Ribosomal_Su5_D2-typ_SF"/>
</dbReference>
<dbReference type="NCBIfam" id="NF009379">
    <property type="entry name" value="PRK12740.1-3"/>
    <property type="match status" value="1"/>
</dbReference>
<evidence type="ECO:0000313" key="11">
    <source>
        <dbReference type="Proteomes" id="UP000807825"/>
    </source>
</evidence>
<organism evidence="10 11">
    <name type="scientific">Desulfomonile tiedjei</name>
    <dbReference type="NCBI Taxonomy" id="2358"/>
    <lineage>
        <taxon>Bacteria</taxon>
        <taxon>Pseudomonadati</taxon>
        <taxon>Thermodesulfobacteriota</taxon>
        <taxon>Desulfomonilia</taxon>
        <taxon>Desulfomonilales</taxon>
        <taxon>Desulfomonilaceae</taxon>
        <taxon>Desulfomonile</taxon>
    </lineage>
</organism>
<comment type="subcellular location">
    <subcellularLocation>
        <location evidence="8">Cytoplasm</location>
    </subcellularLocation>
</comment>
<dbReference type="InterPro" id="IPR041095">
    <property type="entry name" value="EFG_II"/>
</dbReference>
<dbReference type="FunFam" id="3.30.230.10:FF:000003">
    <property type="entry name" value="Elongation factor G"/>
    <property type="match status" value="1"/>
</dbReference>
<dbReference type="CDD" id="cd16262">
    <property type="entry name" value="EFG_III"/>
    <property type="match status" value="1"/>
</dbReference>
<evidence type="ECO:0000256" key="5">
    <source>
        <dbReference type="ARBA" id="ARBA00022917"/>
    </source>
</evidence>
<dbReference type="GO" id="GO:0032790">
    <property type="term" value="P:ribosome disassembly"/>
    <property type="evidence" value="ECO:0007669"/>
    <property type="project" value="TreeGrafter"/>
</dbReference>
<dbReference type="InterPro" id="IPR047872">
    <property type="entry name" value="EFG_IV"/>
</dbReference>
<sequence>MRADLLKKTRNIGIMAHIDAGKTTTTERVLFYTGVSHRMGEVHDGNAVMDWMEQEQERGITITSAATACQWRNHKINVIDTPGHVDFTIEVERSLRVLDGAVAVFCAVGGVEPQSETVWKQADRYKVPRIAFINKMDRSGADCLRVIDMMKTRLRTNPILLQIPLGTEENFRGVIDLVSMKAVVFDEESMGMSFDVVDIPEEYREQADDARRQLVESVCELDDELLECYLEGDSDIPSDKIHATIRKGTLDMKLTPVLLGAAFKNKGIQQLLDAVVDFLPSPLDVPPVEGKDGKGKAVIRDVDGPFAALAFKIMNDPYTGNLTFIRVYSGKISSGSAVYNVNADRKERIGRLVQMHSNQREEVKEAQAGDIIAAVGLKYTKTGDTLADEDNVLLLESMEFPDPVISVALEPKSRDEMDRLSKALNRLLKEDPSLKVKADKETGQTILSGMGELHLEIVVDRLLREFQVEATVGEPQVAFRETLSKPVAIHYRHVKQTGGKGQFAEVFIDVEPMKEGAGLEFVDKITGGSIPKEFIKPVEEGVRAAMESGRLAGFPVVDVKVTLSDGKFHEVDSSEMAFKMAGFMAFKQACEKGRSVLLEPIMDVEVVAPGEFLGDVLGDLTARRGKILGMESRSGVQTVGVRVPLARMFGYATDLRSLTQGRATFTMRFSHYEPAPQSVMEKVVAESKQSGGAHGQGEV</sequence>
<evidence type="ECO:0000256" key="2">
    <source>
        <dbReference type="ARBA" id="ARBA00017872"/>
    </source>
</evidence>
<gene>
    <name evidence="8 10" type="primary">fusA</name>
    <name evidence="10" type="ORF">HY912_15765</name>
</gene>
<dbReference type="FunFam" id="3.30.70.870:FF:000001">
    <property type="entry name" value="Elongation factor G"/>
    <property type="match status" value="1"/>
</dbReference>
<feature type="binding site" evidence="8">
    <location>
        <begin position="80"/>
        <end position="84"/>
    </location>
    <ligand>
        <name>GTP</name>
        <dbReference type="ChEBI" id="CHEBI:37565"/>
    </ligand>
</feature>
<name>A0A9D6V5D4_9BACT</name>
<dbReference type="InterPro" id="IPR000640">
    <property type="entry name" value="EFG_V-like"/>
</dbReference>
<dbReference type="InterPro" id="IPR005225">
    <property type="entry name" value="Small_GTP-bd"/>
</dbReference>
<dbReference type="HAMAP" id="MF_00054_B">
    <property type="entry name" value="EF_G_EF_2_B"/>
    <property type="match status" value="1"/>
</dbReference>
<dbReference type="CDD" id="cd04088">
    <property type="entry name" value="EFG_mtEFG_II"/>
    <property type="match status" value="1"/>
</dbReference>
<dbReference type="Gene3D" id="3.40.50.300">
    <property type="entry name" value="P-loop containing nucleotide triphosphate hydrolases"/>
    <property type="match status" value="1"/>
</dbReference>
<comment type="similarity">
    <text evidence="1 8">Belongs to the TRAFAC class translation factor GTPase superfamily. Classic translation factor GTPase family. EF-G/EF-2 subfamily.</text>
</comment>
<keyword evidence="3 8" id="KW-0547">Nucleotide-binding</keyword>
<dbReference type="Gene3D" id="3.30.230.10">
    <property type="match status" value="1"/>
</dbReference>
<feature type="binding site" evidence="8">
    <location>
        <begin position="16"/>
        <end position="23"/>
    </location>
    <ligand>
        <name>GTP</name>
        <dbReference type="ChEBI" id="CHEBI:37565"/>
    </ligand>
</feature>
<dbReference type="InterPro" id="IPR035647">
    <property type="entry name" value="EFG_III/V"/>
</dbReference>
<dbReference type="NCBIfam" id="TIGR00231">
    <property type="entry name" value="small_GTP"/>
    <property type="match status" value="1"/>
</dbReference>
<protein>
    <recommendedName>
        <fullName evidence="2 8">Elongation factor G</fullName>
        <shortName evidence="8">EF-G</shortName>
    </recommendedName>
</protein>
<evidence type="ECO:0000256" key="7">
    <source>
        <dbReference type="ARBA" id="ARBA00024731"/>
    </source>
</evidence>
<dbReference type="InterPro" id="IPR009000">
    <property type="entry name" value="Transl_B-barrel_sf"/>
</dbReference>
<dbReference type="CDD" id="cd03713">
    <property type="entry name" value="EFG_mtEFG_C"/>
    <property type="match status" value="1"/>
</dbReference>
<dbReference type="GO" id="GO:0005525">
    <property type="term" value="F:GTP binding"/>
    <property type="evidence" value="ECO:0007669"/>
    <property type="project" value="UniProtKB-UniRule"/>
</dbReference>
<dbReference type="NCBIfam" id="NF009891">
    <property type="entry name" value="PRK13351.1-1"/>
    <property type="match status" value="1"/>
</dbReference>
<proteinExistence type="inferred from homology"/>
<comment type="caution">
    <text evidence="10">The sequence shown here is derived from an EMBL/GenBank/DDBJ whole genome shotgun (WGS) entry which is preliminary data.</text>
</comment>
<dbReference type="SUPFAM" id="SSF54980">
    <property type="entry name" value="EF-G C-terminal domain-like"/>
    <property type="match status" value="2"/>
</dbReference>
<dbReference type="InterPro" id="IPR005517">
    <property type="entry name" value="Transl_elong_EFG/EF2_IV"/>
</dbReference>
<dbReference type="InterPro" id="IPR014721">
    <property type="entry name" value="Ribsml_uS5_D2-typ_fold_subgr"/>
</dbReference>
<dbReference type="Gene3D" id="3.30.70.870">
    <property type="entry name" value="Elongation Factor G (Translational Gtpase), domain 3"/>
    <property type="match status" value="1"/>
</dbReference>
<keyword evidence="6 8" id="KW-0342">GTP-binding</keyword>
<dbReference type="Pfam" id="PF00679">
    <property type="entry name" value="EFG_C"/>
    <property type="match status" value="1"/>
</dbReference>
<dbReference type="EMBL" id="JACRDE010000410">
    <property type="protein sequence ID" value="MBI5250945.1"/>
    <property type="molecule type" value="Genomic_DNA"/>
</dbReference>
<dbReference type="InterPro" id="IPR009022">
    <property type="entry name" value="EFG_III"/>
</dbReference>
<accession>A0A9D6V5D4</accession>
<dbReference type="SUPFAM" id="SSF54211">
    <property type="entry name" value="Ribosomal protein S5 domain 2-like"/>
    <property type="match status" value="1"/>
</dbReference>
<dbReference type="Pfam" id="PF14492">
    <property type="entry name" value="EFG_III"/>
    <property type="match status" value="1"/>
</dbReference>
<dbReference type="GO" id="GO:0005737">
    <property type="term" value="C:cytoplasm"/>
    <property type="evidence" value="ECO:0007669"/>
    <property type="project" value="UniProtKB-SubCell"/>
</dbReference>
<dbReference type="SUPFAM" id="SSF50447">
    <property type="entry name" value="Translation proteins"/>
    <property type="match status" value="1"/>
</dbReference>
<keyword evidence="4 8" id="KW-0251">Elongation factor</keyword>
<dbReference type="PANTHER" id="PTHR43261:SF1">
    <property type="entry name" value="RIBOSOME-RELEASING FACTOR 2, MITOCHONDRIAL"/>
    <property type="match status" value="1"/>
</dbReference>
<dbReference type="InterPro" id="IPR031157">
    <property type="entry name" value="G_TR_CS"/>
</dbReference>
<dbReference type="PROSITE" id="PS00301">
    <property type="entry name" value="G_TR_1"/>
    <property type="match status" value="1"/>
</dbReference>
<dbReference type="NCBIfam" id="NF009381">
    <property type="entry name" value="PRK12740.1-5"/>
    <property type="match status" value="1"/>
</dbReference>
<dbReference type="PROSITE" id="PS51722">
    <property type="entry name" value="G_TR_2"/>
    <property type="match status" value="1"/>
</dbReference>
<dbReference type="Gene3D" id="3.30.70.240">
    <property type="match status" value="1"/>
</dbReference>
<feature type="domain" description="Tr-type G" evidence="9">
    <location>
        <begin position="7"/>
        <end position="283"/>
    </location>
</feature>
<evidence type="ECO:0000256" key="6">
    <source>
        <dbReference type="ARBA" id="ARBA00023134"/>
    </source>
</evidence>
<reference evidence="10" key="1">
    <citation type="submission" date="2020-07" db="EMBL/GenBank/DDBJ databases">
        <title>Huge and variable diversity of episymbiotic CPR bacteria and DPANN archaea in groundwater ecosystems.</title>
        <authorList>
            <person name="He C.Y."/>
            <person name="Keren R."/>
            <person name="Whittaker M."/>
            <person name="Farag I.F."/>
            <person name="Doudna J."/>
            <person name="Cate J.H.D."/>
            <person name="Banfield J.F."/>
        </authorList>
    </citation>
    <scope>NUCLEOTIDE SEQUENCE</scope>
    <source>
        <strain evidence="10">NC_groundwater_1664_Pr3_B-0.1um_52_9</strain>
    </source>
</reference>
<dbReference type="InterPro" id="IPR004540">
    <property type="entry name" value="Transl_elong_EFG/EF2"/>
</dbReference>
<dbReference type="GO" id="GO:0003924">
    <property type="term" value="F:GTPase activity"/>
    <property type="evidence" value="ECO:0007669"/>
    <property type="project" value="InterPro"/>
</dbReference>
<evidence type="ECO:0000256" key="3">
    <source>
        <dbReference type="ARBA" id="ARBA00022741"/>
    </source>
</evidence>
<evidence type="ECO:0000256" key="4">
    <source>
        <dbReference type="ARBA" id="ARBA00022768"/>
    </source>
</evidence>
<evidence type="ECO:0000256" key="8">
    <source>
        <dbReference type="HAMAP-Rule" id="MF_00054"/>
    </source>
</evidence>
<dbReference type="Gene3D" id="2.40.30.10">
    <property type="entry name" value="Translation factors"/>
    <property type="match status" value="1"/>
</dbReference>
<evidence type="ECO:0000313" key="10">
    <source>
        <dbReference type="EMBL" id="MBI5250945.1"/>
    </source>
</evidence>
<dbReference type="FunFam" id="2.40.30.10:FF:000006">
    <property type="entry name" value="Elongation factor G"/>
    <property type="match status" value="1"/>
</dbReference>
<evidence type="ECO:0000259" key="9">
    <source>
        <dbReference type="PROSITE" id="PS51722"/>
    </source>
</evidence>
<dbReference type="InterPro" id="IPR000795">
    <property type="entry name" value="T_Tr_GTP-bd_dom"/>
</dbReference>
<dbReference type="Pfam" id="PF00009">
    <property type="entry name" value="GTP_EFTU"/>
    <property type="match status" value="1"/>
</dbReference>
<dbReference type="PRINTS" id="PR00315">
    <property type="entry name" value="ELONGATNFCT"/>
</dbReference>
<feature type="binding site" evidence="8">
    <location>
        <begin position="134"/>
        <end position="137"/>
    </location>
    <ligand>
        <name>GTP</name>
        <dbReference type="ChEBI" id="CHEBI:37565"/>
    </ligand>
</feature>
<dbReference type="AlphaFoldDB" id="A0A9D6V5D4"/>
<dbReference type="PANTHER" id="PTHR43261">
    <property type="entry name" value="TRANSLATION ELONGATION FACTOR G-RELATED"/>
    <property type="match status" value="1"/>
</dbReference>